<name>A0A9D1I6U6_9CLOT</name>
<dbReference type="Pfam" id="PF13193">
    <property type="entry name" value="AMP-binding_C"/>
    <property type="match status" value="1"/>
</dbReference>
<dbReference type="SUPFAM" id="SSF56801">
    <property type="entry name" value="Acetyl-CoA synthetase-like"/>
    <property type="match status" value="1"/>
</dbReference>
<evidence type="ECO:0000313" key="4">
    <source>
        <dbReference type="Proteomes" id="UP000824089"/>
    </source>
</evidence>
<dbReference type="InterPro" id="IPR025110">
    <property type="entry name" value="AMP-bd_C"/>
</dbReference>
<dbReference type="EMBL" id="DVMM01000050">
    <property type="protein sequence ID" value="HIU29129.1"/>
    <property type="molecule type" value="Genomic_DNA"/>
</dbReference>
<dbReference type="InterPro" id="IPR050237">
    <property type="entry name" value="ATP-dep_AMP-bd_enzyme"/>
</dbReference>
<proteinExistence type="predicted"/>
<dbReference type="Gene3D" id="3.30.300.30">
    <property type="match status" value="1"/>
</dbReference>
<dbReference type="InterPro" id="IPR045851">
    <property type="entry name" value="AMP-bd_C_sf"/>
</dbReference>
<dbReference type="AlphaFoldDB" id="A0A9D1I6U6"/>
<dbReference type="Pfam" id="PF00501">
    <property type="entry name" value="AMP-binding"/>
    <property type="match status" value="1"/>
</dbReference>
<dbReference type="PANTHER" id="PTHR43767">
    <property type="entry name" value="LONG-CHAIN-FATTY-ACID--COA LIGASE"/>
    <property type="match status" value="1"/>
</dbReference>
<dbReference type="Gene3D" id="3.40.50.12780">
    <property type="entry name" value="N-terminal domain of ligase-like"/>
    <property type="match status" value="1"/>
</dbReference>
<dbReference type="PANTHER" id="PTHR43767:SF1">
    <property type="entry name" value="NONRIBOSOMAL PEPTIDE SYNTHASE PES1 (EUROFUNG)-RELATED"/>
    <property type="match status" value="1"/>
</dbReference>
<evidence type="ECO:0000313" key="3">
    <source>
        <dbReference type="EMBL" id="HIU29129.1"/>
    </source>
</evidence>
<reference evidence="3" key="1">
    <citation type="submission" date="2020-10" db="EMBL/GenBank/DDBJ databases">
        <authorList>
            <person name="Gilroy R."/>
        </authorList>
    </citation>
    <scope>NUCLEOTIDE SEQUENCE</scope>
    <source>
        <strain evidence="3">CHK195-4489</strain>
    </source>
</reference>
<reference evidence="3" key="2">
    <citation type="journal article" date="2021" name="PeerJ">
        <title>Extensive microbial diversity within the chicken gut microbiome revealed by metagenomics and culture.</title>
        <authorList>
            <person name="Gilroy R."/>
            <person name="Ravi A."/>
            <person name="Getino M."/>
            <person name="Pursley I."/>
            <person name="Horton D.L."/>
            <person name="Alikhan N.F."/>
            <person name="Baker D."/>
            <person name="Gharbi K."/>
            <person name="Hall N."/>
            <person name="Watson M."/>
            <person name="Adriaenssens E.M."/>
            <person name="Foster-Nyarko E."/>
            <person name="Jarju S."/>
            <person name="Secka A."/>
            <person name="Antonio M."/>
            <person name="Oren A."/>
            <person name="Chaudhuri R.R."/>
            <person name="La Ragione R."/>
            <person name="Hildebrand F."/>
            <person name="Pallen M.J."/>
        </authorList>
    </citation>
    <scope>NUCLEOTIDE SEQUENCE</scope>
    <source>
        <strain evidence="3">CHK195-4489</strain>
    </source>
</reference>
<organism evidence="3 4">
    <name type="scientific">Candidatus Egerieisoma faecipullorum</name>
    <dbReference type="NCBI Taxonomy" id="2840963"/>
    <lineage>
        <taxon>Bacteria</taxon>
        <taxon>Bacillati</taxon>
        <taxon>Bacillota</taxon>
        <taxon>Clostridia</taxon>
        <taxon>Eubacteriales</taxon>
        <taxon>Clostridiaceae</taxon>
        <taxon>Clostridiaceae incertae sedis</taxon>
        <taxon>Candidatus Egerieisoma</taxon>
    </lineage>
</organism>
<dbReference type="GO" id="GO:0016878">
    <property type="term" value="F:acid-thiol ligase activity"/>
    <property type="evidence" value="ECO:0007669"/>
    <property type="project" value="UniProtKB-ARBA"/>
</dbReference>
<feature type="domain" description="AMP-dependent synthetase/ligase" evidence="1">
    <location>
        <begin position="37"/>
        <end position="430"/>
    </location>
</feature>
<feature type="domain" description="AMP-binding enzyme C-terminal" evidence="2">
    <location>
        <begin position="485"/>
        <end position="563"/>
    </location>
</feature>
<accession>A0A9D1I6U6</accession>
<evidence type="ECO:0000259" key="2">
    <source>
        <dbReference type="Pfam" id="PF13193"/>
    </source>
</evidence>
<dbReference type="InterPro" id="IPR000873">
    <property type="entry name" value="AMP-dep_synth/lig_dom"/>
</dbReference>
<gene>
    <name evidence="3" type="ORF">IAD50_02405</name>
</gene>
<protein>
    <submittedName>
        <fullName evidence="3">AMP-binding protein</fullName>
    </submittedName>
</protein>
<dbReference type="InterPro" id="IPR042099">
    <property type="entry name" value="ANL_N_sf"/>
</dbReference>
<sequence length="578" mass="63994">MNFKEQNKTRPRPWIKYYSSPSVADLEYPDGTMYDVFRETVLRNPDAPAIDYMTSRMTFRTLHHEVLRCAAALKELGAGRGDRITVCLPNIPQAVIVFYAILYIGAEANMIHPLSSGNEIEFYINESKSKILFMFDAFFGKTEGIRCPSLQKIVFAGAADLLPFYLRAGFRLTQGRKIKKPQETASVYSWKTFLGKYKTAELRDDFGATGLKCTDTAVILYSGGTSGVQKGILLSHLNFNALAEQTAANGTESILPGDTMLAVLPMFHGFGLGVCIHTAIAKGVTVILVPRFDADSFAELLRKKKPSFIAGVPTLYEALLRNDRLRGVDFSGIKGVFSGGDTLPPDVKLRFDAALKDRGASVTLREGFGLTECVTASALTPASEYRRGSVGIPYSDTFYMIAEPGKTTELAPGTDGEICISGPTVMNGYLDNPEETARVLQIHEDGRLWLHTGDLGSMDEDGFIYFKSRIKRMVKCSGYSVYPSQVEEIINSHEAVAISCVIGVPDDYKMNRLKAFIVLKDGIAETQDVKDSIRRYCMERIARYAVPKDFVFRKSLPLTKVGKVAYTVLEQEEMTSHV</sequence>
<comment type="caution">
    <text evidence="3">The sequence shown here is derived from an EMBL/GenBank/DDBJ whole genome shotgun (WGS) entry which is preliminary data.</text>
</comment>
<dbReference type="Proteomes" id="UP000824089">
    <property type="component" value="Unassembled WGS sequence"/>
</dbReference>
<evidence type="ECO:0000259" key="1">
    <source>
        <dbReference type="Pfam" id="PF00501"/>
    </source>
</evidence>